<keyword evidence="2" id="KW-1185">Reference proteome</keyword>
<evidence type="ECO:0000313" key="2">
    <source>
        <dbReference type="Proteomes" id="UP001057753"/>
    </source>
</evidence>
<comment type="caution">
    <text evidence="1">The sequence shown here is derived from an EMBL/GenBank/DDBJ whole genome shotgun (WGS) entry which is preliminary data.</text>
</comment>
<dbReference type="RefSeq" id="WP_257822512.1">
    <property type="nucleotide sequence ID" value="NZ_JABXYM010000001.1"/>
</dbReference>
<proteinExistence type="predicted"/>
<protein>
    <submittedName>
        <fullName evidence="1">Uncharacterized protein</fullName>
    </submittedName>
</protein>
<accession>A0A9Q4G0K0</accession>
<dbReference type="AlphaFoldDB" id="A0A9Q4G0K0"/>
<reference evidence="1" key="1">
    <citation type="submission" date="2020-06" db="EMBL/GenBank/DDBJ databases">
        <title>Insight into the genomes of haloalkaliphilic bacilli from Kenyan soda lakes.</title>
        <authorList>
            <person name="Mwirichia R."/>
            <person name="Villamizar G.C."/>
            <person name="Poehlein A."/>
            <person name="Mugweru J."/>
            <person name="Kipnyargis A."/>
            <person name="Kiplimo D."/>
            <person name="Orwa P."/>
            <person name="Daniel R."/>
        </authorList>
    </citation>
    <scope>NUCLEOTIDE SEQUENCE</scope>
    <source>
        <strain evidence="1">B1096_S55</strain>
    </source>
</reference>
<dbReference type="EMBL" id="JABXYM010000001">
    <property type="protein sequence ID" value="MCR6098132.1"/>
    <property type="molecule type" value="Genomic_DNA"/>
</dbReference>
<organism evidence="1 2">
    <name type="scientific">Salipaludibacillus agaradhaerens</name>
    <name type="common">Bacillus agaradhaerens</name>
    <dbReference type="NCBI Taxonomy" id="76935"/>
    <lineage>
        <taxon>Bacteria</taxon>
        <taxon>Bacillati</taxon>
        <taxon>Bacillota</taxon>
        <taxon>Bacilli</taxon>
        <taxon>Bacillales</taxon>
        <taxon>Bacillaceae</taxon>
    </lineage>
</organism>
<name>A0A9Q4G0K0_SALAG</name>
<dbReference type="Proteomes" id="UP001057753">
    <property type="component" value="Unassembled WGS sequence"/>
</dbReference>
<sequence>MTKRHLKLAIMILIISAVIFSINKCQEVKEEKLEEVEEISWYEFALRFFELGTYYERLEDGSIETHFFPTDRTQPKVDRWKLAAEVFPFVEYPEDLISENRWVEAFDLLENLLYEYDDYYESKDEEEEEQETLVTDEDVEGFIESNEVSDNLQQAFEEAGIDYDWDDR</sequence>
<evidence type="ECO:0000313" key="1">
    <source>
        <dbReference type="EMBL" id="MCR6098132.1"/>
    </source>
</evidence>
<gene>
    <name evidence="1" type="ORF">HXA33_16450</name>
</gene>